<dbReference type="InterPro" id="IPR009056">
    <property type="entry name" value="Cyt_c-like_dom"/>
</dbReference>
<keyword evidence="1 4" id="KW-0349">Heme</keyword>
<gene>
    <name evidence="6" type="ORF">BN2458_PEG1186</name>
</gene>
<organism evidence="6 7">
    <name type="scientific">Helicobacter typhlonius</name>
    <dbReference type="NCBI Taxonomy" id="76936"/>
    <lineage>
        <taxon>Bacteria</taxon>
        <taxon>Pseudomonadati</taxon>
        <taxon>Campylobacterota</taxon>
        <taxon>Epsilonproteobacteria</taxon>
        <taxon>Campylobacterales</taxon>
        <taxon>Helicobacteraceae</taxon>
        <taxon>Helicobacter</taxon>
    </lineage>
</organism>
<dbReference type="AlphaFoldDB" id="A0A0S4PWK5"/>
<dbReference type="EMBL" id="LN907858">
    <property type="protein sequence ID" value="CUU40071.1"/>
    <property type="molecule type" value="Genomic_DNA"/>
</dbReference>
<dbReference type="GO" id="GO:0009055">
    <property type="term" value="F:electron transfer activity"/>
    <property type="evidence" value="ECO:0007669"/>
    <property type="project" value="InterPro"/>
</dbReference>
<evidence type="ECO:0000256" key="1">
    <source>
        <dbReference type="ARBA" id="ARBA00022617"/>
    </source>
</evidence>
<reference evidence="7" key="1">
    <citation type="submission" date="2015-11" db="EMBL/GenBank/DDBJ databases">
        <authorList>
            <person name="Anvar S.Y."/>
        </authorList>
    </citation>
    <scope>NUCLEOTIDE SEQUENCE [LARGE SCALE GENOMIC DNA]</scope>
</reference>
<dbReference type="GO" id="GO:0020037">
    <property type="term" value="F:heme binding"/>
    <property type="evidence" value="ECO:0007669"/>
    <property type="project" value="InterPro"/>
</dbReference>
<dbReference type="SUPFAM" id="SSF46626">
    <property type="entry name" value="Cytochrome c"/>
    <property type="match status" value="1"/>
</dbReference>
<evidence type="ECO:0000256" key="3">
    <source>
        <dbReference type="ARBA" id="ARBA00023004"/>
    </source>
</evidence>
<evidence type="ECO:0000313" key="6">
    <source>
        <dbReference type="EMBL" id="CUU40071.1"/>
    </source>
</evidence>
<dbReference type="GO" id="GO:0046872">
    <property type="term" value="F:metal ion binding"/>
    <property type="evidence" value="ECO:0007669"/>
    <property type="project" value="UniProtKB-KW"/>
</dbReference>
<protein>
    <recommendedName>
        <fullName evidence="5">Cytochrome c domain-containing protein</fullName>
    </recommendedName>
</protein>
<keyword evidence="3 4" id="KW-0408">Iron</keyword>
<evidence type="ECO:0000256" key="4">
    <source>
        <dbReference type="PROSITE-ProRule" id="PRU00433"/>
    </source>
</evidence>
<evidence type="ECO:0000313" key="7">
    <source>
        <dbReference type="Proteomes" id="UP000064525"/>
    </source>
</evidence>
<dbReference type="InterPro" id="IPR036909">
    <property type="entry name" value="Cyt_c-like_dom_sf"/>
</dbReference>
<dbReference type="Gene3D" id="1.10.760.10">
    <property type="entry name" value="Cytochrome c-like domain"/>
    <property type="match status" value="1"/>
</dbReference>
<dbReference type="Proteomes" id="UP000064525">
    <property type="component" value="Chromosome I"/>
</dbReference>
<sequence>MKRGFMNKKLILLVILGALCANDEDIELDSISENHSKKEYTSSEYGKNLYENPRGIACNKCHGDKGEGAIIAHYKHKGVEKSLHAPRINNIEFSAFTKALNTQKGVMPIYYLTDEEITAIYMYLYRP</sequence>
<evidence type="ECO:0000259" key="5">
    <source>
        <dbReference type="PROSITE" id="PS51007"/>
    </source>
</evidence>
<feature type="domain" description="Cytochrome c" evidence="5">
    <location>
        <begin position="41"/>
        <end position="127"/>
    </location>
</feature>
<accession>A0A0S4PWK5</accession>
<evidence type="ECO:0000256" key="2">
    <source>
        <dbReference type="ARBA" id="ARBA00022723"/>
    </source>
</evidence>
<proteinExistence type="predicted"/>
<keyword evidence="2 4" id="KW-0479">Metal-binding</keyword>
<name>A0A0S4PWK5_9HELI</name>
<dbReference type="KEGG" id="hty:BN2458_PEG1186"/>
<dbReference type="PATRIC" id="fig|76936.10.peg.1160"/>
<dbReference type="Pfam" id="PF00034">
    <property type="entry name" value="Cytochrom_C"/>
    <property type="match status" value="1"/>
</dbReference>
<dbReference type="PROSITE" id="PS51007">
    <property type="entry name" value="CYTC"/>
    <property type="match status" value="1"/>
</dbReference>